<evidence type="ECO:0000313" key="2">
    <source>
        <dbReference type="EMBL" id="CAI3972486.1"/>
    </source>
</evidence>
<dbReference type="Proteomes" id="UP001152797">
    <property type="component" value="Unassembled WGS sequence"/>
</dbReference>
<feature type="region of interest" description="Disordered" evidence="1">
    <location>
        <begin position="66"/>
        <end position="102"/>
    </location>
</feature>
<feature type="compositionally biased region" description="Basic and acidic residues" evidence="1">
    <location>
        <begin position="81"/>
        <end position="99"/>
    </location>
</feature>
<protein>
    <submittedName>
        <fullName evidence="2">Uncharacterized protein</fullName>
    </submittedName>
</protein>
<evidence type="ECO:0000256" key="1">
    <source>
        <dbReference type="SAM" id="MobiDB-lite"/>
    </source>
</evidence>
<evidence type="ECO:0000313" key="4">
    <source>
        <dbReference type="Proteomes" id="UP001152797"/>
    </source>
</evidence>
<name>A0A9P1FDZ4_9DINO</name>
<gene>
    <name evidence="2" type="ORF">C1SCF055_LOCUS1068</name>
</gene>
<dbReference type="EMBL" id="CAMXCT030000014">
    <property type="protein sequence ID" value="CAL4759798.1"/>
    <property type="molecule type" value="Genomic_DNA"/>
</dbReference>
<dbReference type="EMBL" id="CAMXCT020000014">
    <property type="protein sequence ID" value="CAL1125861.1"/>
    <property type="molecule type" value="Genomic_DNA"/>
</dbReference>
<accession>A0A9P1FDZ4</accession>
<sequence>MRRSFLEDALAAHISWPSWRASHEKFIFVQDLDIGKPAGLLARPRATCFESAAALRAAKEMQKTLDAEADQASRLSAAADEADRSARDPDDMARQEQHLPKGAIPSRKDCPEILCEKCPECPACPVCPACPHGYKHPGAAPGQGSPPAALPEHRKIVCKDMDNNCPYCPACECLVCPKDCPPCIKRPPNDPPSVVLGDDGEPHSADGSPINPLVQAINDDVASNQ</sequence>
<comment type="caution">
    <text evidence="2">The sequence shown here is derived from an EMBL/GenBank/DDBJ whole genome shotgun (WGS) entry which is preliminary data.</text>
</comment>
<reference evidence="3 4" key="2">
    <citation type="submission" date="2024-05" db="EMBL/GenBank/DDBJ databases">
        <authorList>
            <person name="Chen Y."/>
            <person name="Shah S."/>
            <person name="Dougan E. K."/>
            <person name="Thang M."/>
            <person name="Chan C."/>
        </authorList>
    </citation>
    <scope>NUCLEOTIDE SEQUENCE [LARGE SCALE GENOMIC DNA]</scope>
</reference>
<reference evidence="2" key="1">
    <citation type="submission" date="2022-10" db="EMBL/GenBank/DDBJ databases">
        <authorList>
            <person name="Chen Y."/>
            <person name="Dougan E. K."/>
            <person name="Chan C."/>
            <person name="Rhodes N."/>
            <person name="Thang M."/>
        </authorList>
    </citation>
    <scope>NUCLEOTIDE SEQUENCE</scope>
</reference>
<feature type="region of interest" description="Disordered" evidence="1">
    <location>
        <begin position="191"/>
        <end position="225"/>
    </location>
</feature>
<keyword evidence="4" id="KW-1185">Reference proteome</keyword>
<dbReference type="OrthoDB" id="423779at2759"/>
<organism evidence="2">
    <name type="scientific">Cladocopium goreaui</name>
    <dbReference type="NCBI Taxonomy" id="2562237"/>
    <lineage>
        <taxon>Eukaryota</taxon>
        <taxon>Sar</taxon>
        <taxon>Alveolata</taxon>
        <taxon>Dinophyceae</taxon>
        <taxon>Suessiales</taxon>
        <taxon>Symbiodiniaceae</taxon>
        <taxon>Cladocopium</taxon>
    </lineage>
</organism>
<proteinExistence type="predicted"/>
<evidence type="ECO:0000313" key="3">
    <source>
        <dbReference type="EMBL" id="CAL4759798.1"/>
    </source>
</evidence>
<dbReference type="EMBL" id="CAMXCT010000014">
    <property type="protein sequence ID" value="CAI3972486.1"/>
    <property type="molecule type" value="Genomic_DNA"/>
</dbReference>
<dbReference type="AlphaFoldDB" id="A0A9P1FDZ4"/>